<keyword evidence="1" id="KW-0812">Transmembrane</keyword>
<dbReference type="AlphaFoldDB" id="A0A812AV24"/>
<accession>A0A812AV24</accession>
<evidence type="ECO:0000256" key="1">
    <source>
        <dbReference type="SAM" id="Phobius"/>
    </source>
</evidence>
<reference evidence="2" key="1">
    <citation type="submission" date="2021-01" db="EMBL/GenBank/DDBJ databases">
        <authorList>
            <person name="Li R."/>
            <person name="Bekaert M."/>
        </authorList>
    </citation>
    <scope>NUCLEOTIDE SEQUENCE</scope>
    <source>
        <strain evidence="2">Farmed</strain>
    </source>
</reference>
<dbReference type="EMBL" id="CAHIKZ030000172">
    <property type="protein sequence ID" value="CAE1157381.1"/>
    <property type="molecule type" value="Genomic_DNA"/>
</dbReference>
<feature type="transmembrane region" description="Helical" evidence="1">
    <location>
        <begin position="199"/>
        <end position="228"/>
    </location>
</feature>
<feature type="transmembrane region" description="Helical" evidence="1">
    <location>
        <begin position="240"/>
        <end position="257"/>
    </location>
</feature>
<protein>
    <submittedName>
        <fullName evidence="2">Uncharacterized protein</fullName>
    </submittedName>
</protein>
<proteinExistence type="predicted"/>
<organism evidence="2 3">
    <name type="scientific">Acanthosepion pharaonis</name>
    <name type="common">Pharaoh cuttlefish</name>
    <name type="synonym">Sepia pharaonis</name>
    <dbReference type="NCBI Taxonomy" id="158019"/>
    <lineage>
        <taxon>Eukaryota</taxon>
        <taxon>Metazoa</taxon>
        <taxon>Spiralia</taxon>
        <taxon>Lophotrochozoa</taxon>
        <taxon>Mollusca</taxon>
        <taxon>Cephalopoda</taxon>
        <taxon>Coleoidea</taxon>
        <taxon>Decapodiformes</taxon>
        <taxon>Sepiida</taxon>
        <taxon>Sepiina</taxon>
        <taxon>Sepiidae</taxon>
        <taxon>Acanthosepion</taxon>
    </lineage>
</organism>
<feature type="transmembrane region" description="Helical" evidence="1">
    <location>
        <begin position="263"/>
        <end position="288"/>
    </location>
</feature>
<keyword evidence="1" id="KW-1133">Transmembrane helix</keyword>
<evidence type="ECO:0000313" key="3">
    <source>
        <dbReference type="Proteomes" id="UP000597762"/>
    </source>
</evidence>
<gene>
    <name evidence="2" type="ORF">SPHA_5179</name>
</gene>
<feature type="transmembrane region" description="Helical" evidence="1">
    <location>
        <begin position="140"/>
        <end position="159"/>
    </location>
</feature>
<name>A0A812AV24_ACAPH</name>
<keyword evidence="3" id="KW-1185">Reference proteome</keyword>
<sequence length="289" mass="32946">MRKREKGEKMISENQIILSIFLSSSHSFPFFASLSDSSSLRPLLLPLSLPLCSSLSFSFFLICLIYVDGVAFLLAFLSLFFLLSCRLFLGFISAFFLSIFHPAFLMNFNRLSYDILVINFLIILPAFCLVFLLIFVSPSFSSSCCFSHVFIIFPLDFLLHLFLTSCHSSRLLVAFLLASFHLVVIFPPSFLLFSSPYCHFPACLLVAFLFALFLLSFLSFLVLLLRFVSSSCHLQYSPSCRLAFYSPFSCLIFHTYFPTFPFGLLLLSFLFPFSLPYLSCLIFAFLLVL</sequence>
<evidence type="ECO:0000313" key="2">
    <source>
        <dbReference type="EMBL" id="CAE1157381.1"/>
    </source>
</evidence>
<feature type="transmembrane region" description="Helical" evidence="1">
    <location>
        <begin position="73"/>
        <end position="99"/>
    </location>
</feature>
<keyword evidence="1" id="KW-0472">Membrane</keyword>
<feature type="transmembrane region" description="Helical" evidence="1">
    <location>
        <begin position="111"/>
        <end position="134"/>
    </location>
</feature>
<dbReference type="Proteomes" id="UP000597762">
    <property type="component" value="Unassembled WGS sequence"/>
</dbReference>
<comment type="caution">
    <text evidence="2">The sequence shown here is derived from an EMBL/GenBank/DDBJ whole genome shotgun (WGS) entry which is preliminary data.</text>
</comment>
<feature type="transmembrane region" description="Helical" evidence="1">
    <location>
        <begin position="171"/>
        <end position="193"/>
    </location>
</feature>